<keyword evidence="1" id="KW-0812">Transmembrane</keyword>
<dbReference type="AlphaFoldDB" id="A0A0V7ZKX2"/>
<evidence type="ECO:0000313" key="3">
    <source>
        <dbReference type="EMBL" id="KST64895.1"/>
    </source>
</evidence>
<feature type="transmembrane region" description="Helical" evidence="1">
    <location>
        <begin position="319"/>
        <end position="338"/>
    </location>
</feature>
<gene>
    <name evidence="3" type="ORF">BC008_18975</name>
    <name evidence="4" type="ORF">BC008_27935</name>
</gene>
<keyword evidence="5" id="KW-1185">Reference proteome</keyword>
<feature type="domain" description="4Fe-4S ferredoxin-type" evidence="2">
    <location>
        <begin position="163"/>
        <end position="198"/>
    </location>
</feature>
<dbReference type="OrthoDB" id="8360592at2"/>
<evidence type="ECO:0000256" key="1">
    <source>
        <dbReference type="SAM" id="Phobius"/>
    </source>
</evidence>
<name>A0A0V7ZKX2_9CYAN</name>
<proteinExistence type="predicted"/>
<feature type="transmembrane region" description="Helical" evidence="1">
    <location>
        <begin position="391"/>
        <end position="409"/>
    </location>
</feature>
<feature type="transmembrane region" description="Helical" evidence="1">
    <location>
        <begin position="64"/>
        <end position="81"/>
    </location>
</feature>
<sequence>MHRIRWILILGWLILIASLFFDPITPPLTEPSNTLSPFKLDPNVCIKVQEVCLQEQPYPVGARIFWAAIVPCSIFILLVWGHEFWRRICPLSFVSQIPRTLGIQRRYKRVNPLTGKISYKSSKVKKNSWLARNYLYLQFSCFYLGLCTRLLFVNTTGWVLGSFLVLTIICAIAVGYLYDGKSWCNYFCPMSPVQKIYSEPRGLLTSAAHQTPNKTITQSMCRTVDSQGEEKSDCVACQTPCIDIDAERSYWTDISKPNRKLLYYSYIGLVFSFYFYYYLYAGNWDYYYFGAWTHEENLLNTLFKPGFYIFDTPIPIPKILAVPLTLGFFGLASYVIGLKLEKYYKNYLARKKIAIPKELIEHRMFTLCTFLVFNLFFVFGGRPTVRLLPISLQYLFNALIIFVSTMWLYRTWGRSPQIYLRESLAVRFPKKIRKLRLHNSWYLKVRSFNRIKK</sequence>
<keyword evidence="1" id="KW-1133">Transmembrane helix</keyword>
<accession>A0A0V7ZKX2</accession>
<evidence type="ECO:0000259" key="2">
    <source>
        <dbReference type="Pfam" id="PF12801"/>
    </source>
</evidence>
<dbReference type="InterPro" id="IPR017896">
    <property type="entry name" value="4Fe4S_Fe-S-bd"/>
</dbReference>
<evidence type="ECO:0000313" key="4">
    <source>
        <dbReference type="EMBL" id="KST67024.1"/>
    </source>
</evidence>
<reference evidence="3 5" key="1">
    <citation type="journal article" date="2015" name="Genome Announc.">
        <title>Draft Genome of the Euendolithic (true boring) Cyanobacterium Mastigocoleus testarum strain BC008.</title>
        <authorList>
            <person name="Guida B.S."/>
            <person name="Garcia-Pichel F."/>
        </authorList>
    </citation>
    <scope>NUCLEOTIDE SEQUENCE [LARGE SCALE GENOMIC DNA]</scope>
    <source>
        <strain evidence="3 5">BC008</strain>
    </source>
</reference>
<organism evidence="3 5">
    <name type="scientific">Mastigocoleus testarum BC008</name>
    <dbReference type="NCBI Taxonomy" id="371196"/>
    <lineage>
        <taxon>Bacteria</taxon>
        <taxon>Bacillati</taxon>
        <taxon>Cyanobacteriota</taxon>
        <taxon>Cyanophyceae</taxon>
        <taxon>Nostocales</taxon>
        <taxon>Hapalosiphonaceae</taxon>
        <taxon>Mastigocoleus</taxon>
    </lineage>
</organism>
<dbReference type="Proteomes" id="UP000053372">
    <property type="component" value="Unassembled WGS sequence"/>
</dbReference>
<dbReference type="RefSeq" id="WP_058184117.1">
    <property type="nucleotide sequence ID" value="NZ_LMTZ01000091.1"/>
</dbReference>
<feature type="transmembrane region" description="Helical" evidence="1">
    <location>
        <begin position="133"/>
        <end position="152"/>
    </location>
</feature>
<evidence type="ECO:0000313" key="5">
    <source>
        <dbReference type="Proteomes" id="UP000053372"/>
    </source>
</evidence>
<feature type="transmembrane region" description="Helical" evidence="1">
    <location>
        <begin position="158"/>
        <end position="178"/>
    </location>
</feature>
<dbReference type="EMBL" id="LMTZ01000091">
    <property type="protein sequence ID" value="KST67024.1"/>
    <property type="molecule type" value="Genomic_DNA"/>
</dbReference>
<feature type="transmembrane region" description="Helical" evidence="1">
    <location>
        <begin position="359"/>
        <end position="379"/>
    </location>
</feature>
<keyword evidence="1" id="KW-0472">Membrane</keyword>
<feature type="transmembrane region" description="Helical" evidence="1">
    <location>
        <begin position="261"/>
        <end position="279"/>
    </location>
</feature>
<comment type="caution">
    <text evidence="3">The sequence shown here is derived from an EMBL/GenBank/DDBJ whole genome shotgun (WGS) entry which is preliminary data.</text>
</comment>
<dbReference type="EMBL" id="LMTZ01000116">
    <property type="protein sequence ID" value="KST64895.1"/>
    <property type="molecule type" value="Genomic_DNA"/>
</dbReference>
<protein>
    <recommendedName>
        <fullName evidence="2">4Fe-4S ferredoxin-type domain-containing protein</fullName>
    </recommendedName>
</protein>
<dbReference type="Pfam" id="PF12801">
    <property type="entry name" value="Fer4_5"/>
    <property type="match status" value="1"/>
</dbReference>